<evidence type="ECO:0000256" key="6">
    <source>
        <dbReference type="ARBA" id="ARBA00023004"/>
    </source>
</evidence>
<dbReference type="InterPro" id="IPR005131">
    <property type="entry name" value="Ser_deHydtase_bsu"/>
</dbReference>
<reference evidence="12" key="2">
    <citation type="journal article" date="2021" name="PeerJ">
        <title>Extensive microbial diversity within the chicken gut microbiome revealed by metagenomics and culture.</title>
        <authorList>
            <person name="Gilroy R."/>
            <person name="Ravi A."/>
            <person name="Getino M."/>
            <person name="Pursley I."/>
            <person name="Horton D.L."/>
            <person name="Alikhan N.F."/>
            <person name="Baker D."/>
            <person name="Gharbi K."/>
            <person name="Hall N."/>
            <person name="Watson M."/>
            <person name="Adriaenssens E.M."/>
            <person name="Foster-Nyarko E."/>
            <person name="Jarju S."/>
            <person name="Secka A."/>
            <person name="Antonio M."/>
            <person name="Oren A."/>
            <person name="Chaudhuri R.R."/>
            <person name="La Ragione R."/>
            <person name="Hildebrand F."/>
            <person name="Pallen M.J."/>
        </authorList>
    </citation>
    <scope>NUCLEOTIDE SEQUENCE</scope>
    <source>
        <strain evidence="12">CHK152-2994</strain>
    </source>
</reference>
<dbReference type="GO" id="GO:0003941">
    <property type="term" value="F:L-serine ammonia-lyase activity"/>
    <property type="evidence" value="ECO:0007669"/>
    <property type="project" value="UniProtKB-UniRule"/>
</dbReference>
<keyword evidence="5 10" id="KW-0479">Metal-binding</keyword>
<evidence type="ECO:0000256" key="2">
    <source>
        <dbReference type="ARBA" id="ARBA00008636"/>
    </source>
</evidence>
<feature type="domain" description="Serine dehydratase beta chain" evidence="11">
    <location>
        <begin position="5"/>
        <end position="83"/>
    </location>
</feature>
<accession>A0A9D1FWS8</accession>
<keyword evidence="8 10" id="KW-0456">Lyase</keyword>
<dbReference type="Proteomes" id="UP000824139">
    <property type="component" value="Unassembled WGS sequence"/>
</dbReference>
<dbReference type="SUPFAM" id="SSF143548">
    <property type="entry name" value="Serine metabolism enzymes domain"/>
    <property type="match status" value="1"/>
</dbReference>
<dbReference type="EMBL" id="DVJO01000133">
    <property type="protein sequence ID" value="HIS83164.1"/>
    <property type="molecule type" value="Genomic_DNA"/>
</dbReference>
<name>A0A9D1FWS8_9BACT</name>
<evidence type="ECO:0000256" key="7">
    <source>
        <dbReference type="ARBA" id="ARBA00023014"/>
    </source>
</evidence>
<comment type="similarity">
    <text evidence="2 10">Belongs to the iron-sulfur dependent L-serine dehydratase family.</text>
</comment>
<keyword evidence="6 10" id="KW-0408">Iron</keyword>
<keyword evidence="7 10" id="KW-0411">Iron-sulfur</keyword>
<gene>
    <name evidence="12" type="primary">sdaAB</name>
    <name evidence="12" type="ORF">IAD41_06130</name>
</gene>
<reference evidence="12" key="1">
    <citation type="submission" date="2020-10" db="EMBL/GenBank/DDBJ databases">
        <authorList>
            <person name="Gilroy R."/>
        </authorList>
    </citation>
    <scope>NUCLEOTIDE SEQUENCE</scope>
    <source>
        <strain evidence="12">CHK152-2994</strain>
    </source>
</reference>
<dbReference type="PANTHER" id="PTHR30182:SF12">
    <property type="entry name" value="L-SERINE DEHYDRATASE, BETA CHAIN-RELATED"/>
    <property type="match status" value="1"/>
</dbReference>
<protein>
    <recommendedName>
        <fullName evidence="10">L-serine dehydratase</fullName>
        <ecNumber evidence="10">4.3.1.17</ecNumber>
    </recommendedName>
</protein>
<evidence type="ECO:0000259" key="11">
    <source>
        <dbReference type="Pfam" id="PF03315"/>
    </source>
</evidence>
<dbReference type="PANTHER" id="PTHR30182">
    <property type="entry name" value="L-SERINE DEHYDRATASE"/>
    <property type="match status" value="1"/>
</dbReference>
<dbReference type="GO" id="GO:0051539">
    <property type="term" value="F:4 iron, 4 sulfur cluster binding"/>
    <property type="evidence" value="ECO:0007669"/>
    <property type="project" value="UniProtKB-UniRule"/>
</dbReference>
<dbReference type="NCBIfam" id="TIGR00719">
    <property type="entry name" value="sda_beta"/>
    <property type="match status" value="1"/>
</dbReference>
<dbReference type="InterPro" id="IPR029009">
    <property type="entry name" value="ASB_dom_sf"/>
</dbReference>
<dbReference type="GO" id="GO:0006094">
    <property type="term" value="P:gluconeogenesis"/>
    <property type="evidence" value="ECO:0007669"/>
    <property type="project" value="UniProtKB-KW"/>
</dbReference>
<evidence type="ECO:0000256" key="3">
    <source>
        <dbReference type="ARBA" id="ARBA00022432"/>
    </source>
</evidence>
<evidence type="ECO:0000256" key="10">
    <source>
        <dbReference type="RuleBase" id="RU366059"/>
    </source>
</evidence>
<dbReference type="InterPro" id="IPR045865">
    <property type="entry name" value="ACT-like_dom_sf"/>
</dbReference>
<sequence>MKQTSIIDIISPVMVGPSSSHTAGAVRLGLLAKNIYNEIPDKVVFKLYNSYAQTGKGHGTDKGLLAGVLGLSVDDVQIKDIFDSEISKEFQYEFQFYEDFNRHPNAVDIIFEGRRNMVISGNSVGAGEVEITNIDGFSVSLTGKYNTLLLVYKDVPNMISRVTNSIHVNIASFHCDRSAKGQEASMTICLDGEINQKVVDFLNLIEDVYMIRYIKKLES</sequence>
<evidence type="ECO:0000256" key="8">
    <source>
        <dbReference type="ARBA" id="ARBA00023239"/>
    </source>
</evidence>
<dbReference type="InterPro" id="IPR051318">
    <property type="entry name" value="Fe-S_L-Ser"/>
</dbReference>
<dbReference type="SUPFAM" id="SSF55021">
    <property type="entry name" value="ACT-like"/>
    <property type="match status" value="1"/>
</dbReference>
<dbReference type="Gene3D" id="3.30.1330.90">
    <property type="entry name" value="D-3-phosphoglycerate dehydrogenase, domain 3"/>
    <property type="match status" value="1"/>
</dbReference>
<evidence type="ECO:0000256" key="4">
    <source>
        <dbReference type="ARBA" id="ARBA00022485"/>
    </source>
</evidence>
<organism evidence="12 13">
    <name type="scientific">Candidatus Scatenecus faecavium</name>
    <dbReference type="NCBI Taxonomy" id="2840915"/>
    <lineage>
        <taxon>Bacteria</taxon>
        <taxon>Candidatus Scatenecus</taxon>
    </lineage>
</organism>
<dbReference type="InterPro" id="IPR004643">
    <property type="entry name" value="Fe-S_L-Ser_bsu"/>
</dbReference>
<evidence type="ECO:0000256" key="9">
    <source>
        <dbReference type="ARBA" id="ARBA00049406"/>
    </source>
</evidence>
<proteinExistence type="inferred from homology"/>
<dbReference type="Gene3D" id="3.30.70.260">
    <property type="match status" value="1"/>
</dbReference>
<evidence type="ECO:0000313" key="13">
    <source>
        <dbReference type="Proteomes" id="UP000824139"/>
    </source>
</evidence>
<evidence type="ECO:0000256" key="5">
    <source>
        <dbReference type="ARBA" id="ARBA00022723"/>
    </source>
</evidence>
<dbReference type="PIRSF" id="PIRSF036692">
    <property type="entry name" value="SDH_B"/>
    <property type="match status" value="1"/>
</dbReference>
<keyword evidence="3 10" id="KW-0312">Gluconeogenesis</keyword>
<comment type="cofactor">
    <cofactor evidence="1 10">
        <name>[4Fe-4S] cluster</name>
        <dbReference type="ChEBI" id="CHEBI:49883"/>
    </cofactor>
</comment>
<keyword evidence="4 10" id="KW-0004">4Fe-4S</keyword>
<dbReference type="Pfam" id="PF03315">
    <property type="entry name" value="SDH_beta"/>
    <property type="match status" value="1"/>
</dbReference>
<dbReference type="EC" id="4.3.1.17" evidence="10"/>
<evidence type="ECO:0000256" key="1">
    <source>
        <dbReference type="ARBA" id="ARBA00001966"/>
    </source>
</evidence>
<dbReference type="AlphaFoldDB" id="A0A9D1FWS8"/>
<comment type="caution">
    <text evidence="12">The sequence shown here is derived from an EMBL/GenBank/DDBJ whole genome shotgun (WGS) entry which is preliminary data.</text>
</comment>
<dbReference type="GO" id="GO:0046872">
    <property type="term" value="F:metal ion binding"/>
    <property type="evidence" value="ECO:0007669"/>
    <property type="project" value="UniProtKB-KW"/>
</dbReference>
<comment type="catalytic activity">
    <reaction evidence="9 10">
        <text>L-serine = pyruvate + NH4(+)</text>
        <dbReference type="Rhea" id="RHEA:19169"/>
        <dbReference type="ChEBI" id="CHEBI:15361"/>
        <dbReference type="ChEBI" id="CHEBI:28938"/>
        <dbReference type="ChEBI" id="CHEBI:33384"/>
        <dbReference type="EC" id="4.3.1.17"/>
    </reaction>
</comment>
<evidence type="ECO:0000313" key="12">
    <source>
        <dbReference type="EMBL" id="HIS83164.1"/>
    </source>
</evidence>